<protein>
    <submittedName>
        <fullName evidence="1">Uncharacterized protein</fullName>
    </submittedName>
</protein>
<proteinExistence type="predicted"/>
<organism evidence="1">
    <name type="scientific">Myoviridae sp. ctJfU3</name>
    <dbReference type="NCBI Taxonomy" id="2826638"/>
    <lineage>
        <taxon>Viruses</taxon>
        <taxon>Duplodnaviria</taxon>
        <taxon>Heunggongvirae</taxon>
        <taxon>Uroviricota</taxon>
        <taxon>Caudoviricetes</taxon>
    </lineage>
</organism>
<reference evidence="1" key="1">
    <citation type="journal article" date="2021" name="Proc. Natl. Acad. Sci. U.S.A.">
        <title>A Catalog of Tens of Thousands of Viruses from Human Metagenomes Reveals Hidden Associations with Chronic Diseases.</title>
        <authorList>
            <person name="Tisza M.J."/>
            <person name="Buck C.B."/>
        </authorList>
    </citation>
    <scope>NUCLEOTIDE SEQUENCE</scope>
    <source>
        <strain evidence="1">CtJfU3</strain>
    </source>
</reference>
<dbReference type="EMBL" id="BK014944">
    <property type="protein sequence ID" value="DAD83833.1"/>
    <property type="molecule type" value="Genomic_DNA"/>
</dbReference>
<evidence type="ECO:0000313" key="1">
    <source>
        <dbReference type="EMBL" id="DAD83833.1"/>
    </source>
</evidence>
<name>A0A8S5MNE8_9CAUD</name>
<sequence>MSDVVKRDIYGLIDKELEAANKKFPLFNSTHEAFAVILEEAVEAKEEAEKLDIYMNNFWNGARENHDPETLWKELTDIYTTAINLAVEAIQTAAMARKGIISSRDIRDVDQCLSDGERRGEL</sequence>
<accession>A0A8S5MNE8</accession>